<keyword evidence="3" id="KW-1185">Reference proteome</keyword>
<dbReference type="OrthoDB" id="2641051at2"/>
<protein>
    <submittedName>
        <fullName evidence="2">Uncharacterized protein</fullName>
    </submittedName>
</protein>
<reference evidence="2 3" key="1">
    <citation type="submission" date="2017-03" db="EMBL/GenBank/DDBJ databases">
        <title>Isolation of Levoglucosan Utilizing Bacteria.</title>
        <authorList>
            <person name="Arya A.S."/>
        </authorList>
    </citation>
    <scope>NUCLEOTIDE SEQUENCE [LARGE SCALE GENOMIC DNA]</scope>
    <source>
        <strain evidence="2 3">MEC069</strain>
    </source>
</reference>
<sequence>MQKDVQVYCVGCGRIVTGDQAELVFKTGFYKITTPLGLCDVCAVKPAEPAGAPTAIAFERSAHAGRLPASPSLDTTVKLSSHSQVDTSTGSSVSPSRGVGRYRLSRAR</sequence>
<evidence type="ECO:0000313" key="3">
    <source>
        <dbReference type="Proteomes" id="UP000298246"/>
    </source>
</evidence>
<comment type="caution">
    <text evidence="2">The sequence shown here is derived from an EMBL/GenBank/DDBJ whole genome shotgun (WGS) entry which is preliminary data.</text>
</comment>
<dbReference type="AlphaFoldDB" id="A0A4Y8Q5J4"/>
<organism evidence="2 3">
    <name type="scientific">Paenibacillus athensensis</name>
    <dbReference type="NCBI Taxonomy" id="1967502"/>
    <lineage>
        <taxon>Bacteria</taxon>
        <taxon>Bacillati</taxon>
        <taxon>Bacillota</taxon>
        <taxon>Bacilli</taxon>
        <taxon>Bacillales</taxon>
        <taxon>Paenibacillaceae</taxon>
        <taxon>Paenibacillus</taxon>
    </lineage>
</organism>
<gene>
    <name evidence="2" type="ORF">B5M42_07930</name>
</gene>
<feature type="region of interest" description="Disordered" evidence="1">
    <location>
        <begin position="67"/>
        <end position="108"/>
    </location>
</feature>
<dbReference type="EMBL" id="MYFO01000007">
    <property type="protein sequence ID" value="TFE89364.1"/>
    <property type="molecule type" value="Genomic_DNA"/>
</dbReference>
<evidence type="ECO:0000256" key="1">
    <source>
        <dbReference type="SAM" id="MobiDB-lite"/>
    </source>
</evidence>
<evidence type="ECO:0000313" key="2">
    <source>
        <dbReference type="EMBL" id="TFE89364.1"/>
    </source>
</evidence>
<dbReference type="RefSeq" id="WP_134751490.1">
    <property type="nucleotide sequence ID" value="NZ_MYFO02000005.1"/>
</dbReference>
<proteinExistence type="predicted"/>
<feature type="compositionally biased region" description="Polar residues" evidence="1">
    <location>
        <begin position="72"/>
        <end position="86"/>
    </location>
</feature>
<feature type="compositionally biased region" description="Low complexity" evidence="1">
    <location>
        <begin position="87"/>
        <end position="101"/>
    </location>
</feature>
<name>A0A4Y8Q5J4_9BACL</name>
<dbReference type="Proteomes" id="UP000298246">
    <property type="component" value="Unassembled WGS sequence"/>
</dbReference>
<accession>A0A4Y8Q5J4</accession>